<comment type="similarity">
    <text evidence="9">Belongs to the MnmA/TRMU family.</text>
</comment>
<evidence type="ECO:0000259" key="10">
    <source>
        <dbReference type="Pfam" id="PF20258"/>
    </source>
</evidence>
<evidence type="ECO:0000256" key="6">
    <source>
        <dbReference type="ARBA" id="ARBA00022884"/>
    </source>
</evidence>
<dbReference type="GO" id="GO:0002143">
    <property type="term" value="P:tRNA wobble position uridine thiolation"/>
    <property type="evidence" value="ECO:0007669"/>
    <property type="project" value="TreeGrafter"/>
</dbReference>
<sequence>MNPSNSGFFFSDPLREVPLPPPGATVAVALSGGVDSSLAAVLMAERGCRIIGVTMSLHDPELVFPEGGGSGCYGPLKKENEETCHRLCAGLGGEYHVIDLWVPYKEAVMDYYRNEYLRGKTPNPCLRCNPLIKFGLLPEALRDMGKKFDFFVTGHYARLLSPGGEPERGIYLAPGKDASKDQSYFLHRLGGEQLRMARFPLGSMTKSEVRKLAAERGLASAEKKDSQDFIAKEDFDIVFSKTPVPQGDMVHSGGRILGKHRGLNRYTIGQRRGVGVSIGPDPLYVVSLDAENNRVVLGPEKELFSASLEASDTVWAPGFGTEPFRAFIKIRLAAAPALGLVTPREGNRVSVEFDTPQRAVAPGQSAVFYVPLSGETAGPIAGRDLGFCCIAGGGIIE</sequence>
<dbReference type="PANTHER" id="PTHR11933">
    <property type="entry name" value="TRNA 5-METHYLAMINOMETHYL-2-THIOURIDYLATE -METHYLTRANSFERASE"/>
    <property type="match status" value="1"/>
</dbReference>
<evidence type="ECO:0000256" key="9">
    <source>
        <dbReference type="HAMAP-Rule" id="MF_00144"/>
    </source>
</evidence>
<dbReference type="HAMAP" id="MF_00144">
    <property type="entry name" value="tRNA_thiouridyl_MnmA"/>
    <property type="match status" value="1"/>
</dbReference>
<feature type="binding site" evidence="9">
    <location>
        <begin position="29"/>
        <end position="36"/>
    </location>
    <ligand>
        <name>ATP</name>
        <dbReference type="ChEBI" id="CHEBI:30616"/>
    </ligand>
</feature>
<keyword evidence="3 9" id="KW-0819">tRNA processing</keyword>
<feature type="domain" description="tRNA-specific 2-thiouridylase MnmA-like C-terminal" evidence="10">
    <location>
        <begin position="307"/>
        <end position="369"/>
    </location>
</feature>
<keyword evidence="4 9" id="KW-0547">Nucleotide-binding</keyword>
<comment type="catalytic activity">
    <reaction evidence="8 9">
        <text>S-sulfanyl-L-cysteinyl-[protein] + uridine(34) in tRNA + AH2 + ATP = 2-thiouridine(34) in tRNA + L-cysteinyl-[protein] + A + AMP + diphosphate + H(+)</text>
        <dbReference type="Rhea" id="RHEA:47032"/>
        <dbReference type="Rhea" id="RHEA-COMP:10131"/>
        <dbReference type="Rhea" id="RHEA-COMP:11726"/>
        <dbReference type="Rhea" id="RHEA-COMP:11727"/>
        <dbReference type="Rhea" id="RHEA-COMP:11728"/>
        <dbReference type="ChEBI" id="CHEBI:13193"/>
        <dbReference type="ChEBI" id="CHEBI:15378"/>
        <dbReference type="ChEBI" id="CHEBI:17499"/>
        <dbReference type="ChEBI" id="CHEBI:29950"/>
        <dbReference type="ChEBI" id="CHEBI:30616"/>
        <dbReference type="ChEBI" id="CHEBI:33019"/>
        <dbReference type="ChEBI" id="CHEBI:61963"/>
        <dbReference type="ChEBI" id="CHEBI:65315"/>
        <dbReference type="ChEBI" id="CHEBI:87170"/>
        <dbReference type="ChEBI" id="CHEBI:456215"/>
        <dbReference type="EC" id="2.8.1.13"/>
    </reaction>
</comment>
<evidence type="ECO:0000256" key="3">
    <source>
        <dbReference type="ARBA" id="ARBA00022694"/>
    </source>
</evidence>
<dbReference type="Gene3D" id="3.40.50.620">
    <property type="entry name" value="HUPs"/>
    <property type="match status" value="1"/>
</dbReference>
<dbReference type="PANTHER" id="PTHR11933:SF5">
    <property type="entry name" value="MITOCHONDRIAL TRNA-SPECIFIC 2-THIOURIDYLASE 1"/>
    <property type="match status" value="1"/>
</dbReference>
<dbReference type="Proteomes" id="UP000595917">
    <property type="component" value="Chromosome"/>
</dbReference>
<keyword evidence="1 9" id="KW-0820">tRNA-binding</keyword>
<dbReference type="RefSeq" id="WP_215628567.1">
    <property type="nucleotide sequence ID" value="NZ_CP067089.2"/>
</dbReference>
<comment type="subcellular location">
    <subcellularLocation>
        <location evidence="9">Cytoplasm</location>
    </subcellularLocation>
</comment>
<dbReference type="SUPFAM" id="SSF52402">
    <property type="entry name" value="Adenine nucleotide alpha hydrolases-like"/>
    <property type="match status" value="1"/>
</dbReference>
<evidence type="ECO:0000256" key="8">
    <source>
        <dbReference type="ARBA" id="ARBA00051542"/>
    </source>
</evidence>
<feature type="domain" description="tRNA-specific 2-thiouridylase MnmA-like central" evidence="11">
    <location>
        <begin position="243"/>
        <end position="298"/>
    </location>
</feature>
<evidence type="ECO:0000256" key="1">
    <source>
        <dbReference type="ARBA" id="ARBA00022555"/>
    </source>
</evidence>
<evidence type="ECO:0000256" key="7">
    <source>
        <dbReference type="ARBA" id="ARBA00023157"/>
    </source>
</evidence>
<keyword evidence="5 9" id="KW-0067">ATP-binding</keyword>
<protein>
    <recommendedName>
        <fullName evidence="9">tRNA-specific 2-thiouridylase MnmA</fullName>
        <ecNumber evidence="9">2.8.1.13</ecNumber>
    </recommendedName>
</protein>
<accession>A0A7T7XRR2</accession>
<keyword evidence="2 9" id="KW-0808">Transferase</keyword>
<dbReference type="InterPro" id="IPR023382">
    <property type="entry name" value="MnmA-like_central_sf"/>
</dbReference>
<evidence type="ECO:0000259" key="11">
    <source>
        <dbReference type="Pfam" id="PF20259"/>
    </source>
</evidence>
<dbReference type="NCBIfam" id="NF001138">
    <property type="entry name" value="PRK00143.1"/>
    <property type="match status" value="1"/>
</dbReference>
<dbReference type="Pfam" id="PF20259">
    <property type="entry name" value="tRNA_Me_trans_M"/>
    <property type="match status" value="1"/>
</dbReference>
<evidence type="ECO:0000313" key="13">
    <source>
        <dbReference type="Proteomes" id="UP000595917"/>
    </source>
</evidence>
<dbReference type="GO" id="GO:0103016">
    <property type="term" value="F:tRNA-uridine 2-sulfurtransferase activity"/>
    <property type="evidence" value="ECO:0007669"/>
    <property type="project" value="UniProtKB-EC"/>
</dbReference>
<gene>
    <name evidence="9 12" type="primary">mnmA</name>
    <name evidence="12" type="ORF">JFL75_10225</name>
</gene>
<dbReference type="Pfam" id="PF03054">
    <property type="entry name" value="tRNA_Me_trans"/>
    <property type="match status" value="1"/>
</dbReference>
<name>A0A7T7XRR2_9SPIR</name>
<dbReference type="InterPro" id="IPR046884">
    <property type="entry name" value="MnmA-like_central"/>
</dbReference>
<feature type="active site" description="Nucleophile" evidence="9">
    <location>
        <position position="128"/>
    </location>
</feature>
<evidence type="ECO:0000313" key="12">
    <source>
        <dbReference type="EMBL" id="QQO11258.1"/>
    </source>
</evidence>
<keyword evidence="6 9" id="KW-0694">RNA-binding</keyword>
<comment type="caution">
    <text evidence="9">Lacks conserved residue(s) required for the propagation of feature annotation.</text>
</comment>
<dbReference type="NCBIfam" id="TIGR00420">
    <property type="entry name" value="trmU"/>
    <property type="match status" value="1"/>
</dbReference>
<keyword evidence="7" id="KW-1015">Disulfide bond</keyword>
<feature type="binding site" evidence="9">
    <location>
        <position position="154"/>
    </location>
    <ligand>
        <name>ATP</name>
        <dbReference type="ChEBI" id="CHEBI:30616"/>
    </ligand>
</feature>
<feature type="site" description="Interaction with tRNA" evidence="9">
    <location>
        <position position="364"/>
    </location>
</feature>
<feature type="site" description="Interaction with tRNA" evidence="9">
    <location>
        <position position="155"/>
    </location>
</feature>
<dbReference type="GO" id="GO:0005737">
    <property type="term" value="C:cytoplasm"/>
    <property type="evidence" value="ECO:0007669"/>
    <property type="project" value="UniProtKB-SubCell"/>
</dbReference>
<dbReference type="GO" id="GO:0005524">
    <property type="term" value="F:ATP binding"/>
    <property type="evidence" value="ECO:0007669"/>
    <property type="project" value="UniProtKB-KW"/>
</dbReference>
<feature type="binding site" evidence="9">
    <location>
        <position position="55"/>
    </location>
    <ligand>
        <name>ATP</name>
        <dbReference type="ChEBI" id="CHEBI:30616"/>
    </ligand>
</feature>
<feature type="region of interest" description="Interaction with tRNA" evidence="9">
    <location>
        <begin position="180"/>
        <end position="182"/>
    </location>
</feature>
<comment type="function">
    <text evidence="9">Catalyzes the 2-thiolation of uridine at the wobble position (U34) of tRNA, leading to the formation of s(2)U34.</text>
</comment>
<evidence type="ECO:0000256" key="4">
    <source>
        <dbReference type="ARBA" id="ARBA00022741"/>
    </source>
</evidence>
<dbReference type="CDD" id="cd01998">
    <property type="entry name" value="MnmA_TRMU-like"/>
    <property type="match status" value="1"/>
</dbReference>
<dbReference type="Pfam" id="PF20258">
    <property type="entry name" value="tRNA_Me_trans_C"/>
    <property type="match status" value="1"/>
</dbReference>
<dbReference type="GO" id="GO:0000049">
    <property type="term" value="F:tRNA binding"/>
    <property type="evidence" value="ECO:0007669"/>
    <property type="project" value="UniProtKB-KW"/>
</dbReference>
<dbReference type="AlphaFoldDB" id="A0A7T7XRR2"/>
<dbReference type="InterPro" id="IPR046885">
    <property type="entry name" value="MnmA-like_C"/>
</dbReference>
<keyword evidence="9" id="KW-0963">Cytoplasm</keyword>
<proteinExistence type="inferred from homology"/>
<dbReference type="KEGG" id="bhc:JFL75_10225"/>
<dbReference type="EMBL" id="CP067089">
    <property type="protein sequence ID" value="QQO11258.1"/>
    <property type="molecule type" value="Genomic_DNA"/>
</dbReference>
<evidence type="ECO:0000256" key="2">
    <source>
        <dbReference type="ARBA" id="ARBA00022679"/>
    </source>
</evidence>
<organism evidence="12 13">
    <name type="scientific">Breznakiella homolactica</name>
    <dbReference type="NCBI Taxonomy" id="2798577"/>
    <lineage>
        <taxon>Bacteria</taxon>
        <taxon>Pseudomonadati</taxon>
        <taxon>Spirochaetota</taxon>
        <taxon>Spirochaetia</taxon>
        <taxon>Spirochaetales</taxon>
        <taxon>Breznakiellaceae</taxon>
        <taxon>Breznakiella</taxon>
    </lineage>
</organism>
<dbReference type="EC" id="2.8.1.13" evidence="9"/>
<dbReference type="Gene3D" id="2.30.30.280">
    <property type="entry name" value="Adenine nucleotide alpha hydrolases-like domains"/>
    <property type="match status" value="1"/>
</dbReference>
<evidence type="ECO:0000256" key="5">
    <source>
        <dbReference type="ARBA" id="ARBA00022840"/>
    </source>
</evidence>
<reference evidence="12" key="1">
    <citation type="submission" date="2021-01" db="EMBL/GenBank/DDBJ databases">
        <title>Description of Breznakiella homolactica.</title>
        <authorList>
            <person name="Song Y."/>
            <person name="Brune A."/>
        </authorList>
    </citation>
    <scope>NUCLEOTIDE SEQUENCE</scope>
    <source>
        <strain evidence="12">RmG30</strain>
    </source>
</reference>
<dbReference type="Gene3D" id="2.40.30.10">
    <property type="entry name" value="Translation factors"/>
    <property type="match status" value="1"/>
</dbReference>
<dbReference type="InterPro" id="IPR014729">
    <property type="entry name" value="Rossmann-like_a/b/a_fold"/>
</dbReference>
<dbReference type="InterPro" id="IPR004506">
    <property type="entry name" value="MnmA-like"/>
</dbReference>
<keyword evidence="13" id="KW-1185">Reference proteome</keyword>